<organism evidence="2 3">
    <name type="scientific">Syphacia muris</name>
    <dbReference type="NCBI Taxonomy" id="451379"/>
    <lineage>
        <taxon>Eukaryota</taxon>
        <taxon>Metazoa</taxon>
        <taxon>Ecdysozoa</taxon>
        <taxon>Nematoda</taxon>
        <taxon>Chromadorea</taxon>
        <taxon>Rhabditida</taxon>
        <taxon>Spirurina</taxon>
        <taxon>Oxyuridomorpha</taxon>
        <taxon>Oxyuroidea</taxon>
        <taxon>Oxyuridae</taxon>
        <taxon>Syphacia</taxon>
    </lineage>
</organism>
<feature type="transmembrane region" description="Helical" evidence="1">
    <location>
        <begin position="69"/>
        <end position="91"/>
    </location>
</feature>
<protein>
    <submittedName>
        <fullName evidence="3">Succinate dehydrogenase [ubiquinone] cytochrome b small subunit</fullName>
    </submittedName>
</protein>
<keyword evidence="2" id="KW-1185">Reference proteome</keyword>
<keyword evidence="1" id="KW-0472">Membrane</keyword>
<feature type="transmembrane region" description="Helical" evidence="1">
    <location>
        <begin position="111"/>
        <end position="129"/>
    </location>
</feature>
<dbReference type="WBParaSite" id="SMUV_0000279301-mRNA-1">
    <property type="protein sequence ID" value="SMUV_0000279301-mRNA-1"/>
    <property type="gene ID" value="SMUV_0000279301"/>
</dbReference>
<feature type="transmembrane region" description="Helical" evidence="1">
    <location>
        <begin position="31"/>
        <end position="49"/>
    </location>
</feature>
<keyword evidence="1" id="KW-1133">Transmembrane helix</keyword>
<sequence length="153" mass="17474">MNFFTQSEAVAMMQSLAKELKNSFVFPTMKLFAIFNIGVIAVTGIVTFVKRKDGELEMYGPYSLDIIKFLFRVQVSLTFAAVFMCHLISNLHFLEGIDNYLEGRKEGRKEARLQDAVILVIIAYFWSIAMEEREQSGYTSKMSDIHVVGFNGY</sequence>
<dbReference type="AlphaFoldDB" id="A0A0N5AEW6"/>
<reference evidence="3" key="1">
    <citation type="submission" date="2017-02" db="UniProtKB">
        <authorList>
            <consortium name="WormBaseParasite"/>
        </authorList>
    </citation>
    <scope>IDENTIFICATION</scope>
</reference>
<evidence type="ECO:0000313" key="2">
    <source>
        <dbReference type="Proteomes" id="UP000046393"/>
    </source>
</evidence>
<accession>A0A0N5AEW6</accession>
<proteinExistence type="predicted"/>
<keyword evidence="1" id="KW-0812">Transmembrane</keyword>
<evidence type="ECO:0000256" key="1">
    <source>
        <dbReference type="SAM" id="Phobius"/>
    </source>
</evidence>
<name>A0A0N5AEW6_9BILA</name>
<evidence type="ECO:0000313" key="3">
    <source>
        <dbReference type="WBParaSite" id="SMUV_0000279301-mRNA-1"/>
    </source>
</evidence>
<dbReference type="Proteomes" id="UP000046393">
    <property type="component" value="Unplaced"/>
</dbReference>